<dbReference type="OrthoDB" id="422086at2759"/>
<evidence type="ECO:0000256" key="3">
    <source>
        <dbReference type="ARBA" id="ARBA00022989"/>
    </source>
</evidence>
<dbReference type="GO" id="GO:0004671">
    <property type="term" value="F:protein C-terminal S-isoprenylcysteine carboxyl O-methyltransferase activity"/>
    <property type="evidence" value="ECO:0007669"/>
    <property type="project" value="UniProtKB-EC"/>
</dbReference>
<keyword evidence="7" id="KW-1185">Reference proteome</keyword>
<keyword evidence="5" id="KW-0256">Endoplasmic reticulum</keyword>
<dbReference type="Proteomes" id="UP000292702">
    <property type="component" value="Unassembled WGS sequence"/>
</dbReference>
<comment type="subcellular location">
    <subcellularLocation>
        <location evidence="5">Endoplasmic reticulum membrane</location>
        <topology evidence="5">Multi-pass membrane protein</topology>
    </subcellularLocation>
    <subcellularLocation>
        <location evidence="1">Membrane</location>
        <topology evidence="1">Multi-pass membrane protein</topology>
    </subcellularLocation>
</comment>
<keyword evidence="5" id="KW-0489">Methyltransferase</keyword>
<dbReference type="GO" id="GO:0005789">
    <property type="term" value="C:endoplasmic reticulum membrane"/>
    <property type="evidence" value="ECO:0007669"/>
    <property type="project" value="UniProtKB-SubCell"/>
</dbReference>
<dbReference type="Pfam" id="PF04140">
    <property type="entry name" value="ICMT"/>
    <property type="match status" value="1"/>
</dbReference>
<comment type="caution">
    <text evidence="6">The sequence shown here is derived from an EMBL/GenBank/DDBJ whole genome shotgun (WGS) entry which is preliminary data.</text>
</comment>
<comment type="similarity">
    <text evidence="5">Belongs to the class VI-like SAM-binding methyltransferase superfamily. Isoprenylcysteine carboxyl methyltransferase family.</text>
</comment>
<evidence type="ECO:0000256" key="1">
    <source>
        <dbReference type="ARBA" id="ARBA00004141"/>
    </source>
</evidence>
<evidence type="ECO:0000256" key="5">
    <source>
        <dbReference type="RuleBase" id="RU362022"/>
    </source>
</evidence>
<comment type="catalytic activity">
    <reaction evidence="5">
        <text>[protein]-C-terminal S-[(2E,6E)-farnesyl]-L-cysteine + S-adenosyl-L-methionine = [protein]-C-terminal S-[(2E,6E)-farnesyl]-L-cysteine methyl ester + S-adenosyl-L-homocysteine</text>
        <dbReference type="Rhea" id="RHEA:21672"/>
        <dbReference type="Rhea" id="RHEA-COMP:12125"/>
        <dbReference type="Rhea" id="RHEA-COMP:12126"/>
        <dbReference type="ChEBI" id="CHEBI:57856"/>
        <dbReference type="ChEBI" id="CHEBI:59789"/>
        <dbReference type="ChEBI" id="CHEBI:90510"/>
        <dbReference type="ChEBI" id="CHEBI:90511"/>
        <dbReference type="EC" id="2.1.1.100"/>
    </reaction>
</comment>
<dbReference type="PANTHER" id="PTHR12714">
    <property type="entry name" value="PROTEIN-S ISOPRENYLCYSTEINE O-METHYLTRANSFERASE"/>
    <property type="match status" value="1"/>
</dbReference>
<feature type="transmembrane region" description="Helical" evidence="5">
    <location>
        <begin position="50"/>
        <end position="72"/>
    </location>
</feature>
<evidence type="ECO:0000313" key="7">
    <source>
        <dbReference type="Proteomes" id="UP000292702"/>
    </source>
</evidence>
<keyword evidence="5" id="KW-0949">S-adenosyl-L-methionine</keyword>
<reference evidence="6 7" key="1">
    <citation type="submission" date="2018-11" db="EMBL/GenBank/DDBJ databases">
        <title>Genome assembly of Steccherinum ochraceum LE-BIN_3174, the white-rot fungus of the Steccherinaceae family (The Residual Polyporoid clade, Polyporales, Basidiomycota).</title>
        <authorList>
            <person name="Fedorova T.V."/>
            <person name="Glazunova O.A."/>
            <person name="Landesman E.O."/>
            <person name="Moiseenko K.V."/>
            <person name="Psurtseva N.V."/>
            <person name="Savinova O.S."/>
            <person name="Shakhova N.V."/>
            <person name="Tyazhelova T.V."/>
            <person name="Vasina D.V."/>
        </authorList>
    </citation>
    <scope>NUCLEOTIDE SEQUENCE [LARGE SCALE GENOMIC DNA]</scope>
    <source>
        <strain evidence="6 7">LE-BIN_3174</strain>
    </source>
</reference>
<keyword evidence="3 5" id="KW-1133">Transmembrane helix</keyword>
<keyword evidence="5" id="KW-0808">Transferase</keyword>
<dbReference type="EMBL" id="RWJN01000135">
    <property type="protein sequence ID" value="TCD66434.1"/>
    <property type="molecule type" value="Genomic_DNA"/>
</dbReference>
<dbReference type="GO" id="GO:0032259">
    <property type="term" value="P:methylation"/>
    <property type="evidence" value="ECO:0007669"/>
    <property type="project" value="UniProtKB-KW"/>
</dbReference>
<dbReference type="InterPro" id="IPR007269">
    <property type="entry name" value="ICMT_MeTrfase"/>
</dbReference>
<dbReference type="AlphaFoldDB" id="A0A4R0RUS3"/>
<name>A0A4R0RUS3_9APHY</name>
<evidence type="ECO:0000313" key="6">
    <source>
        <dbReference type="EMBL" id="TCD66434.1"/>
    </source>
</evidence>
<evidence type="ECO:0000256" key="4">
    <source>
        <dbReference type="ARBA" id="ARBA00023136"/>
    </source>
</evidence>
<organism evidence="6 7">
    <name type="scientific">Steccherinum ochraceum</name>
    <dbReference type="NCBI Taxonomy" id="92696"/>
    <lineage>
        <taxon>Eukaryota</taxon>
        <taxon>Fungi</taxon>
        <taxon>Dikarya</taxon>
        <taxon>Basidiomycota</taxon>
        <taxon>Agaricomycotina</taxon>
        <taxon>Agaricomycetes</taxon>
        <taxon>Polyporales</taxon>
        <taxon>Steccherinaceae</taxon>
        <taxon>Steccherinum</taxon>
    </lineage>
</organism>
<feature type="transmembrane region" description="Helical" evidence="5">
    <location>
        <begin position="160"/>
        <end position="183"/>
    </location>
</feature>
<keyword evidence="4 5" id="KW-0472">Membrane</keyword>
<proteinExistence type="inferred from homology"/>
<dbReference type="EC" id="2.1.1.100" evidence="5"/>
<sequence length="246" mass="28332">MAIPLMRIPFVVANTISIHASYQAPNPTPRSQERDKYWSRDETRDWMTPVVWVVVPLLKVINIALCFCEIYMTLATVYTSLRFTPLHFILQPRGAKTLTALDIYFSAPFILSSIFMYAGAYLRRLCFRTLGRHFTFELSVKEEHQLITSGPYALVRHPSYLAAAIGMLGMVIAQLLSPGSWWVESNMWGTWQGKAFGTFWVAFSACFSGSLLARVPVEDLMLRTEFKEQWKSWRLRTPYAVIPFVW</sequence>
<gene>
    <name evidence="6" type="ORF">EIP91_001370</name>
</gene>
<dbReference type="Gene3D" id="1.20.120.1630">
    <property type="match status" value="1"/>
</dbReference>
<keyword evidence="2 5" id="KW-0812">Transmembrane</keyword>
<dbReference type="PANTHER" id="PTHR12714:SF9">
    <property type="entry name" value="PROTEIN-S-ISOPRENYLCYSTEINE O-METHYLTRANSFERASE"/>
    <property type="match status" value="1"/>
</dbReference>
<accession>A0A4R0RUS3</accession>
<evidence type="ECO:0000256" key="2">
    <source>
        <dbReference type="ARBA" id="ARBA00022692"/>
    </source>
</evidence>
<feature type="transmembrane region" description="Helical" evidence="5">
    <location>
        <begin position="103"/>
        <end position="122"/>
    </location>
</feature>
<feature type="transmembrane region" description="Helical" evidence="5">
    <location>
        <begin position="195"/>
        <end position="213"/>
    </location>
</feature>
<protein>
    <recommendedName>
        <fullName evidence="5">Protein-S-isoprenylcysteine O-methyltransferase</fullName>
        <ecNumber evidence="5">2.1.1.100</ecNumber>
    </recommendedName>
</protein>